<sequence length="370" mass="42890">MRGWKRKKNDISINKERKKKKKMDTCDYKLNANYPFNVDEARKKKKKEKKNIEIFYENDSDLYSPCLDVEGALCVITAGGEILRYKLKSEKWNGRGRDESASTSSSSEEEGEDDTDEGGSESGENGQSEEDVQNGRKKTNAQNAQNAQRERYHSTDIEAECLCADNDYNFYVFDPMTRGLMVINKKKEMELYTDEYEDEHFQGVNNLVYDKKRNILYVVDSGNLNEENKCNLFYVNKDIETMMRMDIPNMPYAHNLCVYEKGTTNDIYVCLTKENRIVRLMSRGNSYIKCHFLQIDGCYSPLFICTDNTNFVVLLKDLSGCQKRGKLLEIDSNGEVINSIFTDGCQFNGICYDHRVGKYFFIEGRVIYTY</sequence>
<organism evidence="2 3">
    <name type="scientific">Plasmodium vivax (strain Brazil I)</name>
    <dbReference type="NCBI Taxonomy" id="1033975"/>
    <lineage>
        <taxon>Eukaryota</taxon>
        <taxon>Sar</taxon>
        <taxon>Alveolata</taxon>
        <taxon>Apicomplexa</taxon>
        <taxon>Aconoidasida</taxon>
        <taxon>Haemosporida</taxon>
        <taxon>Plasmodiidae</taxon>
        <taxon>Plasmodium</taxon>
        <taxon>Plasmodium (Plasmodium)</taxon>
    </lineage>
</organism>
<proteinExistence type="predicted"/>
<dbReference type="EMBL" id="KQ234851">
    <property type="protein sequence ID" value="KMZ84882.1"/>
    <property type="molecule type" value="Genomic_DNA"/>
</dbReference>
<dbReference type="OrthoDB" id="391517at2759"/>
<feature type="region of interest" description="Disordered" evidence="1">
    <location>
        <begin position="93"/>
        <end position="151"/>
    </location>
</feature>
<dbReference type="AlphaFoldDB" id="A0A0J9SSC5"/>
<reference evidence="2 3" key="1">
    <citation type="submission" date="2011-08" db="EMBL/GenBank/DDBJ databases">
        <title>The Genome Sequence of Plasmodium vivax Brazil I.</title>
        <authorList>
            <consortium name="The Broad Institute Genome Sequencing Platform"/>
            <consortium name="The Broad Institute Genome Sequencing Center for Infectious Disease"/>
            <person name="Neafsey D."/>
            <person name="Carlton J."/>
            <person name="Barnwell J."/>
            <person name="Collins W."/>
            <person name="Escalante A."/>
            <person name="Mullikin J."/>
            <person name="Saul A."/>
            <person name="Guigo R."/>
            <person name="Camara F."/>
            <person name="Young S.K."/>
            <person name="Zeng Q."/>
            <person name="Gargeya S."/>
            <person name="Fitzgerald M."/>
            <person name="Haas B."/>
            <person name="Abouelleil A."/>
            <person name="Alvarado L."/>
            <person name="Arachchi H.M."/>
            <person name="Berlin A."/>
            <person name="Brown A."/>
            <person name="Chapman S.B."/>
            <person name="Chen Z."/>
            <person name="Dunbar C."/>
            <person name="Freedman E."/>
            <person name="Gearin G."/>
            <person name="Gellesch M."/>
            <person name="Goldberg J."/>
            <person name="Griggs A."/>
            <person name="Gujja S."/>
            <person name="Heiman D."/>
            <person name="Howarth C."/>
            <person name="Larson L."/>
            <person name="Lui A."/>
            <person name="MacDonald P.J.P."/>
            <person name="Montmayeur A."/>
            <person name="Murphy C."/>
            <person name="Neiman D."/>
            <person name="Pearson M."/>
            <person name="Priest M."/>
            <person name="Roberts A."/>
            <person name="Saif S."/>
            <person name="Shea T."/>
            <person name="Shenoy N."/>
            <person name="Sisk P."/>
            <person name="Stolte C."/>
            <person name="Sykes S."/>
            <person name="Wortman J."/>
            <person name="Nusbaum C."/>
            <person name="Birren B."/>
        </authorList>
    </citation>
    <scope>NUCLEOTIDE SEQUENCE [LARGE SCALE GENOMIC DNA]</scope>
    <source>
        <strain evidence="2 3">Brazil I</strain>
    </source>
</reference>
<gene>
    <name evidence="2" type="ORF">PVBG_04298</name>
</gene>
<feature type="compositionally biased region" description="Acidic residues" evidence="1">
    <location>
        <begin position="107"/>
        <end position="119"/>
    </location>
</feature>
<evidence type="ECO:0000313" key="3">
    <source>
        <dbReference type="Proteomes" id="UP000053327"/>
    </source>
</evidence>
<dbReference type="Proteomes" id="UP000053327">
    <property type="component" value="Unassembled WGS sequence"/>
</dbReference>
<dbReference type="InterPro" id="IPR011042">
    <property type="entry name" value="6-blade_b-propeller_TolB-like"/>
</dbReference>
<protein>
    <recommendedName>
        <fullName evidence="4">SMP-30/Gluconolactonase/LRE-like region domain-containing protein</fullName>
    </recommendedName>
</protein>
<accession>A0A0J9SSC5</accession>
<dbReference type="SUPFAM" id="SSF63829">
    <property type="entry name" value="Calcium-dependent phosphotriesterase"/>
    <property type="match status" value="1"/>
</dbReference>
<evidence type="ECO:0000313" key="2">
    <source>
        <dbReference type="EMBL" id="KMZ84882.1"/>
    </source>
</evidence>
<dbReference type="Gene3D" id="2.120.10.30">
    <property type="entry name" value="TolB, C-terminal domain"/>
    <property type="match status" value="1"/>
</dbReference>
<feature type="region of interest" description="Disordered" evidence="1">
    <location>
        <begin position="1"/>
        <end position="20"/>
    </location>
</feature>
<name>A0A0J9SSC5_PLAV1</name>
<evidence type="ECO:0000256" key="1">
    <source>
        <dbReference type="SAM" id="MobiDB-lite"/>
    </source>
</evidence>
<evidence type="ECO:0008006" key="4">
    <source>
        <dbReference type="Google" id="ProtNLM"/>
    </source>
</evidence>